<dbReference type="Pfam" id="PF21646">
    <property type="entry name" value="ACTMAP-like_C"/>
    <property type="match status" value="1"/>
</dbReference>
<evidence type="ECO:0000256" key="10">
    <source>
        <dbReference type="ARBA" id="ARBA00093265"/>
    </source>
</evidence>
<evidence type="ECO:0000256" key="7">
    <source>
        <dbReference type="ARBA" id="ARBA00047999"/>
    </source>
</evidence>
<keyword evidence="2" id="KW-0645">Protease</keyword>
<feature type="compositionally biased region" description="Pro residues" evidence="11">
    <location>
        <begin position="13"/>
        <end position="26"/>
    </location>
</feature>
<comment type="catalytic activity">
    <reaction evidence="7">
        <text>N-terminal N(alpha)-acetyl-L-cysteinyl-L-glutamyl-[protein] + H2O = N-terminal L-glutamyl-[protein] + N-acetyl-L-cysteine</text>
        <dbReference type="Rhea" id="RHEA:74583"/>
        <dbReference type="Rhea" id="RHEA-COMP:12668"/>
        <dbReference type="Rhea" id="RHEA-COMP:18396"/>
        <dbReference type="ChEBI" id="CHEBI:15377"/>
        <dbReference type="ChEBI" id="CHEBI:64721"/>
        <dbReference type="ChEBI" id="CHEBI:78236"/>
        <dbReference type="ChEBI" id="CHEBI:193601"/>
    </reaction>
    <physiologicalReaction direction="left-to-right" evidence="7">
        <dbReference type="Rhea" id="RHEA:74584"/>
    </physiologicalReaction>
</comment>
<evidence type="ECO:0000256" key="6">
    <source>
        <dbReference type="ARBA" id="ARBA00034908"/>
    </source>
</evidence>
<accession>A0A8C5SDG3</accession>
<comment type="catalytic activity">
    <reaction evidence="9">
        <text>N-terminal N(alpha)-acetyl-L-methionyl-L-aspartyl-[protein] + H2O = N-terminal L-aspartyl-[protein] + N-acetyl-L-methionine</text>
        <dbReference type="Rhea" id="RHEA:74571"/>
        <dbReference type="Rhea" id="RHEA-COMP:12669"/>
        <dbReference type="Rhea" id="RHEA-COMP:12693"/>
        <dbReference type="ChEBI" id="CHEBI:15377"/>
        <dbReference type="ChEBI" id="CHEBI:64720"/>
        <dbReference type="ChEBI" id="CHEBI:71670"/>
        <dbReference type="ChEBI" id="CHEBI:133063"/>
    </reaction>
    <physiologicalReaction direction="left-to-right" evidence="9">
        <dbReference type="Rhea" id="RHEA:74572"/>
    </physiologicalReaction>
</comment>
<comment type="catalytic activity">
    <reaction evidence="10">
        <text>N-terminal N(alpha)-acetyl-L-methionyl-L-glutamyl-[protein] + H2O = N-terminal L-glutamyl-[protein] + N-acetyl-L-methionine</text>
        <dbReference type="Rhea" id="RHEA:74575"/>
        <dbReference type="Rhea" id="RHEA-COMP:12668"/>
        <dbReference type="Rhea" id="RHEA-COMP:12697"/>
        <dbReference type="ChEBI" id="CHEBI:15377"/>
        <dbReference type="ChEBI" id="CHEBI:64721"/>
        <dbReference type="ChEBI" id="CHEBI:71670"/>
        <dbReference type="ChEBI" id="CHEBI:133360"/>
    </reaction>
    <physiologicalReaction direction="left-to-right" evidence="10">
        <dbReference type="Rhea" id="RHEA:74576"/>
    </physiologicalReaction>
</comment>
<gene>
    <name evidence="12" type="primary">ACTMAP</name>
</gene>
<dbReference type="Ensembl" id="ENSLLTT00000016543.1">
    <property type="protein sequence ID" value="ENSLLTP00000015931.1"/>
    <property type="gene ID" value="ENSLLTG00000012189.1"/>
</dbReference>
<dbReference type="GO" id="GO:0016485">
    <property type="term" value="P:protein processing"/>
    <property type="evidence" value="ECO:0007669"/>
    <property type="project" value="Ensembl"/>
</dbReference>
<dbReference type="GO" id="GO:0004239">
    <property type="term" value="F:initiator methionyl aminopeptidase activity"/>
    <property type="evidence" value="ECO:0007669"/>
    <property type="project" value="Ensembl"/>
</dbReference>
<protein>
    <recommendedName>
        <fullName evidence="5">Actin maturation protease</fullName>
    </recommendedName>
    <alternativeName>
        <fullName evidence="6">Actin aminopeptidase ACTMAP</fullName>
    </alternativeName>
</protein>
<evidence type="ECO:0000256" key="4">
    <source>
        <dbReference type="ARBA" id="ARBA00034725"/>
    </source>
</evidence>
<comment type="similarity">
    <text evidence="4">Belongs to the ACTMAP family.</text>
</comment>
<evidence type="ECO:0000256" key="8">
    <source>
        <dbReference type="ARBA" id="ARBA00049041"/>
    </source>
</evidence>
<name>A0A8C5SDG3_LATLA</name>
<evidence type="ECO:0000256" key="2">
    <source>
        <dbReference type="ARBA" id="ARBA00022670"/>
    </source>
</evidence>
<dbReference type="AlphaFoldDB" id="A0A8C5SDG3"/>
<evidence type="ECO:0000256" key="9">
    <source>
        <dbReference type="ARBA" id="ARBA00093241"/>
    </source>
</evidence>
<evidence type="ECO:0000313" key="12">
    <source>
        <dbReference type="Ensembl" id="ENSLLTP00000015931.1"/>
    </source>
</evidence>
<comment type="catalytic activity">
    <reaction evidence="8">
        <text>N-terminal N(alpha)-acetyl-L-cysteinyl-L-aspartyl-[protein] + H2O = N-terminal L-aspartyl-[protein] + N-acetyl-L-cysteine</text>
        <dbReference type="Rhea" id="RHEA:74579"/>
        <dbReference type="Rhea" id="RHEA-COMP:12669"/>
        <dbReference type="Rhea" id="RHEA-COMP:18395"/>
        <dbReference type="ChEBI" id="CHEBI:15377"/>
        <dbReference type="ChEBI" id="CHEBI:64720"/>
        <dbReference type="ChEBI" id="CHEBI:78236"/>
        <dbReference type="ChEBI" id="CHEBI:193599"/>
    </reaction>
    <physiologicalReaction direction="left-to-right" evidence="8">
        <dbReference type="Rhea" id="RHEA:74580"/>
    </physiologicalReaction>
</comment>
<keyword evidence="1" id="KW-0031">Aminopeptidase</keyword>
<dbReference type="GO" id="GO:0070005">
    <property type="term" value="F:cysteine-type aminopeptidase activity"/>
    <property type="evidence" value="ECO:0007669"/>
    <property type="project" value="Ensembl"/>
</dbReference>
<organism evidence="12 13">
    <name type="scientific">Laticauda laticaudata</name>
    <name type="common">Blue-ringed sea krait</name>
    <name type="synonym">Blue-lipped sea krait</name>
    <dbReference type="NCBI Taxonomy" id="8630"/>
    <lineage>
        <taxon>Eukaryota</taxon>
        <taxon>Metazoa</taxon>
        <taxon>Chordata</taxon>
        <taxon>Craniata</taxon>
        <taxon>Vertebrata</taxon>
        <taxon>Euteleostomi</taxon>
        <taxon>Lepidosauria</taxon>
        <taxon>Squamata</taxon>
        <taxon>Bifurcata</taxon>
        <taxon>Unidentata</taxon>
        <taxon>Episquamata</taxon>
        <taxon>Toxicofera</taxon>
        <taxon>Serpentes</taxon>
        <taxon>Colubroidea</taxon>
        <taxon>Elapidae</taxon>
        <taxon>Laticaudinae</taxon>
        <taxon>Laticauda</taxon>
    </lineage>
</organism>
<evidence type="ECO:0000256" key="1">
    <source>
        <dbReference type="ARBA" id="ARBA00022438"/>
    </source>
</evidence>
<dbReference type="Proteomes" id="UP000694406">
    <property type="component" value="Unplaced"/>
</dbReference>
<dbReference type="InterPro" id="IPR040043">
    <property type="entry name" value="ACTMAP"/>
</dbReference>
<feature type="region of interest" description="Disordered" evidence="11">
    <location>
        <begin position="1"/>
        <end position="28"/>
    </location>
</feature>
<dbReference type="GeneTree" id="ENSGT00390000012368"/>
<reference evidence="12" key="2">
    <citation type="submission" date="2025-09" db="UniProtKB">
        <authorList>
            <consortium name="Ensembl"/>
        </authorList>
    </citation>
    <scope>IDENTIFICATION</scope>
</reference>
<keyword evidence="13" id="KW-1185">Reference proteome</keyword>
<dbReference type="PANTHER" id="PTHR28631:SF1">
    <property type="entry name" value="ACTIN MATURATION PROTEASE"/>
    <property type="match status" value="1"/>
</dbReference>
<dbReference type="PANTHER" id="PTHR28631">
    <property type="entry name" value="UPF0692 PROTEIN C19ORF54"/>
    <property type="match status" value="1"/>
</dbReference>
<proteinExistence type="inferred from homology"/>
<reference evidence="12" key="1">
    <citation type="submission" date="2025-08" db="UniProtKB">
        <authorList>
            <consortium name="Ensembl"/>
        </authorList>
    </citation>
    <scope>IDENTIFICATION</scope>
</reference>
<evidence type="ECO:0000313" key="13">
    <source>
        <dbReference type="Proteomes" id="UP000694406"/>
    </source>
</evidence>
<evidence type="ECO:0000256" key="5">
    <source>
        <dbReference type="ARBA" id="ARBA00034848"/>
    </source>
</evidence>
<dbReference type="SUPFAM" id="SSF101447">
    <property type="entry name" value="Formin homology 2 domain (FH2 domain)"/>
    <property type="match status" value="1"/>
</dbReference>
<keyword evidence="3" id="KW-0378">Hydrolase</keyword>
<evidence type="ECO:0000256" key="11">
    <source>
        <dbReference type="SAM" id="MobiDB-lite"/>
    </source>
</evidence>
<sequence>MAEAERSLAAKSPPAPPPPPPPPPPRGAALLLATAQEAGGLGDRDGVRELLLRQKSRFSRHLTWLLFLRPVPSLIQEGPQCGLVALWMAGAHLCLSSEVPLERIRQVALARGYTAQGEMFSAADMANLAEEVFPCETELLSGGLQGQNHDRILQHLGAGFPVLIPYDEDYNHEPCLRNGYKAHWAVASGALLGLKSESHLPACQEDKDIPGLFHASHTASAIPLEAVTETYLLSKQGKSCRYQLWSYAQIQQSNAQLMGFSPRRAADGKVYIVPAGGVREGLCGQAVLLQPRP</sequence>
<evidence type="ECO:0000256" key="3">
    <source>
        <dbReference type="ARBA" id="ARBA00022801"/>
    </source>
</evidence>